<dbReference type="GO" id="GO:0005524">
    <property type="term" value="F:ATP binding"/>
    <property type="evidence" value="ECO:0007669"/>
    <property type="project" value="UniProtKB-UniRule"/>
</dbReference>
<comment type="caution">
    <text evidence="1">The sequence shown here is derived from an EMBL/GenBank/DDBJ whole genome shotgun (WGS) entry which is preliminary data.</text>
</comment>
<sequence length="753" mass="79767">MATTPLTHDSILTRLKISNKLLGTGSFAVVHRGTWDGRPCAVKVLRPQHANRPRDPKRTDCPAQMLKREGNLLMRYPHRSLVGCYAVLELRPSFPGLSTGYKCSVPALILEYLQNGSLYKLLLQQHATPWNHLYDDRTAMSWSIQISSALVHLHGLSPAVIHRDVKMENVILNTQEAQDSNVGGDTSVSSLSGAAGTRRPLLVKLVDLGLHVAAFHSPDEQLFRAAASSSFCYVPSGTGSTQSPFLRSSTIEAVNTSFPSADPPAFTRITYSGGGGSTIFATGGKNLRRCGTSGLISSDNKAVATAGAATITSNGYSSIRANSSGAPLFLALVAGSSRMQRVDPRSPGLRNRNATLIPPEQRLAAEAAEDNRAVGSAGDVDGSAVANMEFICGVQRELSSVASGSSTSWMPAAGGPHGRCTTPPLRAFQCRDQACRPSSGCQRQVLPPSGSPQVTARASLRLALQLHETDKGTMNKQVVAPSSTSAGSTDEVLVVNVAPMVSRTEAVMASPSAQGGEEYRGSSNTSAAGGVGAAEDACGRGRGAETLLLPAKEWPSITATAPSPPRGDAPWSSIDGAIVPSPPSAMRTYESSVPMESVYRLTGATGSLMTMAPEVYQGLPYNEKADVFSFGVILYELFSRSLLLVTHINTRKPGLPSVLQKPDQYAAAVSVGYRPERVSCIPVPVWDLITECWDQEPLARPTMAEVELRLRKMSQQMDGASGVRGGSGRGNLSARSPRVQLEPSSCLGSCIIN</sequence>
<dbReference type="GO" id="GO:0004674">
    <property type="term" value="F:protein serine/threonine kinase activity"/>
    <property type="evidence" value="ECO:0007669"/>
    <property type="project" value="TreeGrafter"/>
</dbReference>
<dbReference type="SUPFAM" id="SSF56112">
    <property type="entry name" value="Protein kinase-like (PK-like)"/>
    <property type="match status" value="1"/>
</dbReference>
<name>A0A8J4D6M8_9CHLO</name>
<dbReference type="PROSITE" id="PS00107">
    <property type="entry name" value="PROTEIN_KINASE_ATP"/>
    <property type="match status" value="1"/>
</dbReference>
<evidence type="ECO:0000313" key="1">
    <source>
        <dbReference type="EMBL" id="GIL74958.1"/>
    </source>
</evidence>
<proteinExistence type="predicted"/>
<dbReference type="InterPro" id="IPR017441">
    <property type="entry name" value="Protein_kinase_ATP_BS"/>
</dbReference>
<evidence type="ECO:0000313" key="2">
    <source>
        <dbReference type="Proteomes" id="UP000747110"/>
    </source>
</evidence>
<gene>
    <name evidence="1" type="ORF">Vretifemale_4812</name>
</gene>
<dbReference type="InterPro" id="IPR001245">
    <property type="entry name" value="Ser-Thr/Tyr_kinase_cat_dom"/>
</dbReference>
<dbReference type="PANTHER" id="PTHR44329:SF288">
    <property type="entry name" value="MITOGEN-ACTIVATED PROTEIN KINASE KINASE KINASE 20"/>
    <property type="match status" value="1"/>
</dbReference>
<dbReference type="InterPro" id="IPR051681">
    <property type="entry name" value="Ser/Thr_Kinases-Pseudokinases"/>
</dbReference>
<dbReference type="Pfam" id="PF00069">
    <property type="entry name" value="Pkinase"/>
    <property type="match status" value="1"/>
</dbReference>
<dbReference type="Gene3D" id="1.10.510.10">
    <property type="entry name" value="Transferase(Phosphotransferase) domain 1"/>
    <property type="match status" value="2"/>
</dbReference>
<dbReference type="InterPro" id="IPR000719">
    <property type="entry name" value="Prot_kinase_dom"/>
</dbReference>
<protein>
    <submittedName>
        <fullName evidence="1">Uncharacterized protein</fullName>
    </submittedName>
</protein>
<accession>A0A8J4D6M8</accession>
<dbReference type="PANTHER" id="PTHR44329">
    <property type="entry name" value="SERINE/THREONINE-PROTEIN KINASE TNNI3K-RELATED"/>
    <property type="match status" value="1"/>
</dbReference>
<dbReference type="Pfam" id="PF07714">
    <property type="entry name" value="PK_Tyr_Ser-Thr"/>
    <property type="match status" value="1"/>
</dbReference>
<reference evidence="1" key="1">
    <citation type="journal article" date="2021" name="Proc. Natl. Acad. Sci. U.S.A.">
        <title>Three genomes in the algal genus Volvox reveal the fate of a haploid sex-determining region after a transition to homothallism.</title>
        <authorList>
            <person name="Yamamoto K."/>
            <person name="Hamaji T."/>
            <person name="Kawai-Toyooka H."/>
            <person name="Matsuzaki R."/>
            <person name="Takahashi F."/>
            <person name="Nishimura Y."/>
            <person name="Kawachi M."/>
            <person name="Noguchi H."/>
            <person name="Minakuchi Y."/>
            <person name="Umen J.G."/>
            <person name="Toyoda A."/>
            <person name="Nozaki H."/>
        </authorList>
    </citation>
    <scope>NUCLEOTIDE SEQUENCE</scope>
    <source>
        <strain evidence="1">NIES-3786</strain>
    </source>
</reference>
<organism evidence="1 2">
    <name type="scientific">Volvox reticuliferus</name>
    <dbReference type="NCBI Taxonomy" id="1737510"/>
    <lineage>
        <taxon>Eukaryota</taxon>
        <taxon>Viridiplantae</taxon>
        <taxon>Chlorophyta</taxon>
        <taxon>core chlorophytes</taxon>
        <taxon>Chlorophyceae</taxon>
        <taxon>CS clade</taxon>
        <taxon>Chlamydomonadales</taxon>
        <taxon>Volvocaceae</taxon>
        <taxon>Volvox</taxon>
    </lineage>
</organism>
<dbReference type="PROSITE" id="PS00108">
    <property type="entry name" value="PROTEIN_KINASE_ST"/>
    <property type="match status" value="1"/>
</dbReference>
<dbReference type="InterPro" id="IPR008271">
    <property type="entry name" value="Ser/Thr_kinase_AS"/>
</dbReference>
<dbReference type="EMBL" id="BNCP01000006">
    <property type="protein sequence ID" value="GIL74958.1"/>
    <property type="molecule type" value="Genomic_DNA"/>
</dbReference>
<keyword evidence="2" id="KW-1185">Reference proteome</keyword>
<dbReference type="Proteomes" id="UP000747110">
    <property type="component" value="Unassembled WGS sequence"/>
</dbReference>
<dbReference type="OrthoDB" id="541187at2759"/>
<dbReference type="SMART" id="SM00220">
    <property type="entry name" value="S_TKc"/>
    <property type="match status" value="1"/>
</dbReference>
<dbReference type="AlphaFoldDB" id="A0A8J4D6M8"/>
<dbReference type="InterPro" id="IPR011009">
    <property type="entry name" value="Kinase-like_dom_sf"/>
</dbReference>
<dbReference type="PROSITE" id="PS50011">
    <property type="entry name" value="PROTEIN_KINASE_DOM"/>
    <property type="match status" value="1"/>
</dbReference>